<evidence type="ECO:0000313" key="2">
    <source>
        <dbReference type="Proteomes" id="UP001160148"/>
    </source>
</evidence>
<organism evidence="1 2">
    <name type="scientific">Macrosiphum euphorbiae</name>
    <name type="common">potato aphid</name>
    <dbReference type="NCBI Taxonomy" id="13131"/>
    <lineage>
        <taxon>Eukaryota</taxon>
        <taxon>Metazoa</taxon>
        <taxon>Ecdysozoa</taxon>
        <taxon>Arthropoda</taxon>
        <taxon>Hexapoda</taxon>
        <taxon>Insecta</taxon>
        <taxon>Pterygota</taxon>
        <taxon>Neoptera</taxon>
        <taxon>Paraneoptera</taxon>
        <taxon>Hemiptera</taxon>
        <taxon>Sternorrhyncha</taxon>
        <taxon>Aphidomorpha</taxon>
        <taxon>Aphidoidea</taxon>
        <taxon>Aphididae</taxon>
        <taxon>Macrosiphini</taxon>
        <taxon>Macrosiphum</taxon>
    </lineage>
</organism>
<sequence length="94" mass="10876">MCTKWRLLYKPIETKIEKAENIAKAITLLHNIIIDLDGSPNAMAIEEAMESFEFQKKNQEITNISRKSLNRYSNDAKQLRDTLKSYFNSPIGKI</sequence>
<reference evidence="1 2" key="1">
    <citation type="submission" date="2023-01" db="EMBL/GenBank/DDBJ databases">
        <authorList>
            <person name="Whitehead M."/>
        </authorList>
    </citation>
    <scope>NUCLEOTIDE SEQUENCE [LARGE SCALE GENOMIC DNA]</scope>
</reference>
<dbReference type="EMBL" id="CARXXK010000001">
    <property type="protein sequence ID" value="CAI6346150.1"/>
    <property type="molecule type" value="Genomic_DNA"/>
</dbReference>
<keyword evidence="2" id="KW-1185">Reference proteome</keyword>
<dbReference type="AlphaFoldDB" id="A0AAV0VR54"/>
<gene>
    <name evidence="1" type="ORF">MEUPH1_LOCUS3088</name>
</gene>
<comment type="caution">
    <text evidence="1">The sequence shown here is derived from an EMBL/GenBank/DDBJ whole genome shotgun (WGS) entry which is preliminary data.</text>
</comment>
<evidence type="ECO:0000313" key="1">
    <source>
        <dbReference type="EMBL" id="CAI6346150.1"/>
    </source>
</evidence>
<protein>
    <submittedName>
        <fullName evidence="1">Uncharacterized protein</fullName>
    </submittedName>
</protein>
<dbReference type="Proteomes" id="UP001160148">
    <property type="component" value="Unassembled WGS sequence"/>
</dbReference>
<accession>A0AAV0VR54</accession>
<proteinExistence type="predicted"/>
<name>A0AAV0VR54_9HEMI</name>